<keyword evidence="2" id="KW-0472">Membrane</keyword>
<comment type="caution">
    <text evidence="3">The sequence shown here is derived from an EMBL/GenBank/DDBJ whole genome shotgun (WGS) entry which is preliminary data.</text>
</comment>
<evidence type="ECO:0000313" key="3">
    <source>
        <dbReference type="EMBL" id="KAG9452733.1"/>
    </source>
</evidence>
<dbReference type="Proteomes" id="UP000825729">
    <property type="component" value="Unassembled WGS sequence"/>
</dbReference>
<evidence type="ECO:0000256" key="2">
    <source>
        <dbReference type="SAM" id="Phobius"/>
    </source>
</evidence>
<evidence type="ECO:0000256" key="1">
    <source>
        <dbReference type="SAM" id="MobiDB-lite"/>
    </source>
</evidence>
<dbReference type="AlphaFoldDB" id="A0AAV7EZJ2"/>
<feature type="compositionally biased region" description="Polar residues" evidence="1">
    <location>
        <begin position="73"/>
        <end position="82"/>
    </location>
</feature>
<feature type="compositionally biased region" description="Basic and acidic residues" evidence="1">
    <location>
        <begin position="89"/>
        <end position="99"/>
    </location>
</feature>
<protein>
    <submittedName>
        <fullName evidence="3">Uncharacterized protein</fullName>
    </submittedName>
</protein>
<organism evidence="3 4">
    <name type="scientific">Aristolochia fimbriata</name>
    <name type="common">White veined hardy Dutchman's pipe vine</name>
    <dbReference type="NCBI Taxonomy" id="158543"/>
    <lineage>
        <taxon>Eukaryota</taxon>
        <taxon>Viridiplantae</taxon>
        <taxon>Streptophyta</taxon>
        <taxon>Embryophyta</taxon>
        <taxon>Tracheophyta</taxon>
        <taxon>Spermatophyta</taxon>
        <taxon>Magnoliopsida</taxon>
        <taxon>Magnoliidae</taxon>
        <taxon>Piperales</taxon>
        <taxon>Aristolochiaceae</taxon>
        <taxon>Aristolochia</taxon>
    </lineage>
</organism>
<proteinExistence type="predicted"/>
<keyword evidence="2" id="KW-1133">Transmembrane helix</keyword>
<gene>
    <name evidence="3" type="ORF">H6P81_005637</name>
</gene>
<sequence>MCEETAVCEKKSLSTSPVTAAKVKILSSCRRLLLFGANSPLEITGLAALYLTAAGAIMLQTLLNAALKREDSQSAPSLNAVTFGSRLSKPREKRDPERQRPRFLWVRWTSLGGASERLASSDQQRASAILFGNKQ</sequence>
<keyword evidence="2" id="KW-0812">Transmembrane</keyword>
<reference evidence="3 4" key="1">
    <citation type="submission" date="2021-07" db="EMBL/GenBank/DDBJ databases">
        <title>The Aristolochia fimbriata genome: insights into angiosperm evolution, floral development and chemical biosynthesis.</title>
        <authorList>
            <person name="Jiao Y."/>
        </authorList>
    </citation>
    <scope>NUCLEOTIDE SEQUENCE [LARGE SCALE GENOMIC DNA]</scope>
    <source>
        <strain evidence="3">IBCAS-2021</strain>
        <tissue evidence="3">Leaf</tissue>
    </source>
</reference>
<name>A0AAV7EZJ2_ARIFI</name>
<feature type="transmembrane region" description="Helical" evidence="2">
    <location>
        <begin position="43"/>
        <end position="63"/>
    </location>
</feature>
<keyword evidence="4" id="KW-1185">Reference proteome</keyword>
<evidence type="ECO:0000313" key="4">
    <source>
        <dbReference type="Proteomes" id="UP000825729"/>
    </source>
</evidence>
<dbReference type="EMBL" id="JAINDJ010000003">
    <property type="protein sequence ID" value="KAG9452733.1"/>
    <property type="molecule type" value="Genomic_DNA"/>
</dbReference>
<feature type="region of interest" description="Disordered" evidence="1">
    <location>
        <begin position="70"/>
        <end position="99"/>
    </location>
</feature>
<accession>A0AAV7EZJ2</accession>